<evidence type="ECO:0000259" key="2">
    <source>
        <dbReference type="PROSITE" id="PS51293"/>
    </source>
</evidence>
<dbReference type="InterPro" id="IPR017884">
    <property type="entry name" value="SANT_dom"/>
</dbReference>
<proteinExistence type="predicted"/>
<gene>
    <name evidence="3" type="ORF">CY34DRAFT_16037</name>
</gene>
<evidence type="ECO:0000313" key="4">
    <source>
        <dbReference type="Proteomes" id="UP000054485"/>
    </source>
</evidence>
<name>A0A0C9ZHQ6_9AGAM</name>
<reference evidence="4" key="2">
    <citation type="submission" date="2015-01" db="EMBL/GenBank/DDBJ databases">
        <title>Evolutionary Origins and Diversification of the Mycorrhizal Mutualists.</title>
        <authorList>
            <consortium name="DOE Joint Genome Institute"/>
            <consortium name="Mycorrhizal Genomics Consortium"/>
            <person name="Kohler A."/>
            <person name="Kuo A."/>
            <person name="Nagy L.G."/>
            <person name="Floudas D."/>
            <person name="Copeland A."/>
            <person name="Barry K.W."/>
            <person name="Cichocki N."/>
            <person name="Veneault-Fourrey C."/>
            <person name="LaButti K."/>
            <person name="Lindquist E.A."/>
            <person name="Lipzen A."/>
            <person name="Lundell T."/>
            <person name="Morin E."/>
            <person name="Murat C."/>
            <person name="Riley R."/>
            <person name="Ohm R."/>
            <person name="Sun H."/>
            <person name="Tunlid A."/>
            <person name="Henrissat B."/>
            <person name="Grigoriev I.V."/>
            <person name="Hibbett D.S."/>
            <person name="Martin F."/>
        </authorList>
    </citation>
    <scope>NUCLEOTIDE SEQUENCE [LARGE SCALE GENOMIC DNA]</scope>
    <source>
        <strain evidence="4">UH-Slu-Lm8-n1</strain>
    </source>
</reference>
<keyword evidence="4" id="KW-1185">Reference proteome</keyword>
<reference evidence="3 4" key="1">
    <citation type="submission" date="2014-04" db="EMBL/GenBank/DDBJ databases">
        <authorList>
            <consortium name="DOE Joint Genome Institute"/>
            <person name="Kuo A."/>
            <person name="Ruytinx J."/>
            <person name="Rineau F."/>
            <person name="Colpaert J."/>
            <person name="Kohler A."/>
            <person name="Nagy L.G."/>
            <person name="Floudas D."/>
            <person name="Copeland A."/>
            <person name="Barry K.W."/>
            <person name="Cichocki N."/>
            <person name="Veneault-Fourrey C."/>
            <person name="LaButti K."/>
            <person name="Lindquist E.A."/>
            <person name="Lipzen A."/>
            <person name="Lundell T."/>
            <person name="Morin E."/>
            <person name="Murat C."/>
            <person name="Sun H."/>
            <person name="Tunlid A."/>
            <person name="Henrissat B."/>
            <person name="Grigoriev I.V."/>
            <person name="Hibbett D.S."/>
            <person name="Martin F."/>
            <person name="Nordberg H.P."/>
            <person name="Cantor M.N."/>
            <person name="Hua S.X."/>
        </authorList>
    </citation>
    <scope>NUCLEOTIDE SEQUENCE [LARGE SCALE GENOMIC DNA]</scope>
    <source>
        <strain evidence="3 4">UH-Slu-Lm8-n1</strain>
    </source>
</reference>
<evidence type="ECO:0000256" key="1">
    <source>
        <dbReference type="SAM" id="MobiDB-lite"/>
    </source>
</evidence>
<dbReference type="AlphaFoldDB" id="A0A0C9ZHQ6"/>
<accession>A0A0C9ZHQ6</accession>
<dbReference type="InterPro" id="IPR001005">
    <property type="entry name" value="SANT/Myb"/>
</dbReference>
<organism evidence="3 4">
    <name type="scientific">Suillus luteus UH-Slu-Lm8-n1</name>
    <dbReference type="NCBI Taxonomy" id="930992"/>
    <lineage>
        <taxon>Eukaryota</taxon>
        <taxon>Fungi</taxon>
        <taxon>Dikarya</taxon>
        <taxon>Basidiomycota</taxon>
        <taxon>Agaricomycotina</taxon>
        <taxon>Agaricomycetes</taxon>
        <taxon>Agaricomycetidae</taxon>
        <taxon>Boletales</taxon>
        <taxon>Suillineae</taxon>
        <taxon>Suillaceae</taxon>
        <taxon>Suillus</taxon>
    </lineage>
</organism>
<dbReference type="HOGENOM" id="CLU_689235_0_0_1"/>
<dbReference type="STRING" id="930992.A0A0C9ZHQ6"/>
<feature type="compositionally biased region" description="Polar residues" evidence="1">
    <location>
        <begin position="14"/>
        <end position="26"/>
    </location>
</feature>
<dbReference type="PROSITE" id="PS51293">
    <property type="entry name" value="SANT"/>
    <property type="match status" value="1"/>
</dbReference>
<dbReference type="Proteomes" id="UP000054485">
    <property type="component" value="Unassembled WGS sequence"/>
</dbReference>
<feature type="compositionally biased region" description="Low complexity" evidence="1">
    <location>
        <begin position="1"/>
        <end position="13"/>
    </location>
</feature>
<protein>
    <recommendedName>
        <fullName evidence="2">SANT domain-containing protein</fullName>
    </recommendedName>
</protein>
<feature type="region of interest" description="Disordered" evidence="1">
    <location>
        <begin position="1"/>
        <end position="26"/>
    </location>
</feature>
<feature type="region of interest" description="Disordered" evidence="1">
    <location>
        <begin position="365"/>
        <end position="384"/>
    </location>
</feature>
<dbReference type="EMBL" id="KN835486">
    <property type="protein sequence ID" value="KIK36945.1"/>
    <property type="molecule type" value="Genomic_DNA"/>
</dbReference>
<feature type="domain" description="SANT" evidence="2">
    <location>
        <begin position="328"/>
        <end position="352"/>
    </location>
</feature>
<dbReference type="CDD" id="cd00167">
    <property type="entry name" value="SANT"/>
    <property type="match status" value="1"/>
</dbReference>
<evidence type="ECO:0000313" key="3">
    <source>
        <dbReference type="EMBL" id="KIK36945.1"/>
    </source>
</evidence>
<sequence length="400" mass="44547">MTESSSSNQLLSNPLYTSSTTSPNDNVTFQSDETGLHGRSDEEKRLIGITTISVVTRLALEFHTVGQEEVTKLMISTLLQRLRTSEPTLEAAIAYNLVDLALVPPEGSFIDVARPFLLINRATTLEDPRFSNNMVLAAQMRLARELMCDPPLVHTILESLTLLRHACENEFTNEYNPVFKFHSECTSITPQLMDDYKVRNDILGQLQRNANTWFELALSWAPIELQSTLQKYLAATQPLIGADAVELGASVAETFAKASGPVHRQLSSLCSLSNWKFDRARALVSQLASKCYFPREVAGLVSTSELSHGGALTYRGSISGRPWKLEMIAEHIGTRTKEDVEEHYNNVYVDSRDWPLPARKRRRMSTMTTPLPPPPKVSPTSAPGVHEIATFLPGMLEFEV</sequence>
<dbReference type="InParanoid" id="A0A0C9ZHQ6"/>
<dbReference type="OrthoDB" id="2691678at2759"/>